<accession>A0A1Q8Q587</accession>
<dbReference type="EMBL" id="MSDU01000017">
    <property type="protein sequence ID" value="OLN22514.1"/>
    <property type="molecule type" value="Genomic_DNA"/>
</dbReference>
<evidence type="ECO:0000313" key="2">
    <source>
        <dbReference type="EMBL" id="OLN22514.1"/>
    </source>
</evidence>
<dbReference type="OrthoDB" id="2969716at2"/>
<gene>
    <name evidence="2" type="ORF">BTO30_09420</name>
</gene>
<dbReference type="Proteomes" id="UP000185568">
    <property type="component" value="Unassembled WGS sequence"/>
</dbReference>
<keyword evidence="3" id="KW-1185">Reference proteome</keyword>
<protein>
    <submittedName>
        <fullName evidence="2">Uncharacterized protein</fullName>
    </submittedName>
</protein>
<dbReference type="RefSeq" id="WP_075398471.1">
    <property type="nucleotide sequence ID" value="NZ_MSDU01000017.1"/>
</dbReference>
<feature type="region of interest" description="Disordered" evidence="1">
    <location>
        <begin position="38"/>
        <end position="79"/>
    </location>
</feature>
<evidence type="ECO:0000313" key="3">
    <source>
        <dbReference type="Proteomes" id="UP000185568"/>
    </source>
</evidence>
<reference evidence="2 3" key="1">
    <citation type="submission" date="2016-12" db="EMBL/GenBank/DDBJ databases">
        <title>Domibacillus antri genome sequencing.</title>
        <authorList>
            <person name="Verma A."/>
            <person name="Krishnamurthi S."/>
        </authorList>
    </citation>
    <scope>NUCLEOTIDE SEQUENCE [LARGE SCALE GENOMIC DNA]</scope>
    <source>
        <strain evidence="2 3">XD80</strain>
    </source>
</reference>
<sequence length="79" mass="8302">MKTVFAELVYDEAKIPADLQSLLKEALRGHGIEVSALTDHQPIRTDAPSEGGSDKKGGVQVQSDILSAGAGGMVSPQKR</sequence>
<name>A0A1Q8Q587_9BACI</name>
<comment type="caution">
    <text evidence="2">The sequence shown here is derived from an EMBL/GenBank/DDBJ whole genome shotgun (WGS) entry which is preliminary data.</text>
</comment>
<evidence type="ECO:0000256" key="1">
    <source>
        <dbReference type="SAM" id="MobiDB-lite"/>
    </source>
</evidence>
<dbReference type="AlphaFoldDB" id="A0A1Q8Q587"/>
<organism evidence="2 3">
    <name type="scientific">Domibacillus antri</name>
    <dbReference type="NCBI Taxonomy" id="1714264"/>
    <lineage>
        <taxon>Bacteria</taxon>
        <taxon>Bacillati</taxon>
        <taxon>Bacillota</taxon>
        <taxon>Bacilli</taxon>
        <taxon>Bacillales</taxon>
        <taxon>Bacillaceae</taxon>
        <taxon>Domibacillus</taxon>
    </lineage>
</organism>
<proteinExistence type="predicted"/>